<gene>
    <name evidence="2" type="ORF">ACFFR3_00340</name>
</gene>
<name>A0ABV5NCD9_9ACTN</name>
<evidence type="ECO:0000256" key="1">
    <source>
        <dbReference type="SAM" id="SignalP"/>
    </source>
</evidence>
<evidence type="ECO:0000313" key="3">
    <source>
        <dbReference type="Proteomes" id="UP001589568"/>
    </source>
</evidence>
<accession>A0ABV5NCD9</accession>
<protein>
    <submittedName>
        <fullName evidence="2">Uncharacterized protein</fullName>
    </submittedName>
</protein>
<dbReference type="Proteomes" id="UP001589568">
    <property type="component" value="Unassembled WGS sequence"/>
</dbReference>
<feature type="signal peptide" evidence="1">
    <location>
        <begin position="1"/>
        <end position="20"/>
    </location>
</feature>
<keyword evidence="3" id="KW-1185">Reference proteome</keyword>
<feature type="chain" id="PRO_5046240408" evidence="1">
    <location>
        <begin position="21"/>
        <end position="153"/>
    </location>
</feature>
<sequence>MRAIAAMVVTVALTAAPASAGEDDGNDDSDDKTPKWRKLTSFFVSPESPHQNDVIRVLLHCPDAANHAIVGSTAFPLKGSWRTFREVGVGLTGRNFGRRGVIISRYAPPGHHDVSMKCVKVRIDKKTKIRKVKVISRASASLFVRPFRIRQYF</sequence>
<dbReference type="EMBL" id="JBHMCF010000002">
    <property type="protein sequence ID" value="MFB9467929.1"/>
    <property type="molecule type" value="Genomic_DNA"/>
</dbReference>
<dbReference type="RefSeq" id="WP_345388258.1">
    <property type="nucleotide sequence ID" value="NZ_BAAAXS010000001.1"/>
</dbReference>
<reference evidence="2 3" key="1">
    <citation type="submission" date="2024-09" db="EMBL/GenBank/DDBJ databases">
        <authorList>
            <person name="Sun Q."/>
            <person name="Mori K."/>
        </authorList>
    </citation>
    <scope>NUCLEOTIDE SEQUENCE [LARGE SCALE GENOMIC DNA]</scope>
    <source>
        <strain evidence="2 3">JCM 3324</strain>
    </source>
</reference>
<organism evidence="2 3">
    <name type="scientific">Nonomuraea salmonea</name>
    <dbReference type="NCBI Taxonomy" id="46181"/>
    <lineage>
        <taxon>Bacteria</taxon>
        <taxon>Bacillati</taxon>
        <taxon>Actinomycetota</taxon>
        <taxon>Actinomycetes</taxon>
        <taxon>Streptosporangiales</taxon>
        <taxon>Streptosporangiaceae</taxon>
        <taxon>Nonomuraea</taxon>
    </lineage>
</organism>
<proteinExistence type="predicted"/>
<comment type="caution">
    <text evidence="2">The sequence shown here is derived from an EMBL/GenBank/DDBJ whole genome shotgun (WGS) entry which is preliminary data.</text>
</comment>
<evidence type="ECO:0000313" key="2">
    <source>
        <dbReference type="EMBL" id="MFB9467929.1"/>
    </source>
</evidence>
<keyword evidence="1" id="KW-0732">Signal</keyword>